<dbReference type="RefSeq" id="WP_092062539.1">
    <property type="nucleotide sequence ID" value="NZ_FOJU01000002.1"/>
</dbReference>
<dbReference type="STRING" id="871651.SAMN05421688_1505"/>
<dbReference type="InterPro" id="IPR000595">
    <property type="entry name" value="cNMP-bd_dom"/>
</dbReference>
<feature type="transmembrane region" description="Helical" evidence="1">
    <location>
        <begin position="176"/>
        <end position="200"/>
    </location>
</feature>
<feature type="transmembrane region" description="Helical" evidence="1">
    <location>
        <begin position="206"/>
        <end position="222"/>
    </location>
</feature>
<dbReference type="Proteomes" id="UP000198796">
    <property type="component" value="Unassembled WGS sequence"/>
</dbReference>
<keyword evidence="1" id="KW-0812">Transmembrane</keyword>
<dbReference type="SMART" id="SM00100">
    <property type="entry name" value="cNMP"/>
    <property type="match status" value="1"/>
</dbReference>
<dbReference type="CDD" id="cd00038">
    <property type="entry name" value="CAP_ED"/>
    <property type="match status" value="1"/>
</dbReference>
<organism evidence="3 4">
    <name type="scientific">Poseidonocella pacifica</name>
    <dbReference type="NCBI Taxonomy" id="871651"/>
    <lineage>
        <taxon>Bacteria</taxon>
        <taxon>Pseudomonadati</taxon>
        <taxon>Pseudomonadota</taxon>
        <taxon>Alphaproteobacteria</taxon>
        <taxon>Rhodobacterales</taxon>
        <taxon>Roseobacteraceae</taxon>
        <taxon>Poseidonocella</taxon>
    </lineage>
</organism>
<dbReference type="SUPFAM" id="SSF51206">
    <property type="entry name" value="cAMP-binding domain-like"/>
    <property type="match status" value="1"/>
</dbReference>
<proteinExistence type="predicted"/>
<evidence type="ECO:0000313" key="4">
    <source>
        <dbReference type="Proteomes" id="UP000198796"/>
    </source>
</evidence>
<gene>
    <name evidence="3" type="ORF">SAMN05421688_1505</name>
</gene>
<feature type="transmembrane region" description="Helical" evidence="1">
    <location>
        <begin position="234"/>
        <end position="252"/>
    </location>
</feature>
<accession>A0A1I0WKL1</accession>
<keyword evidence="4" id="KW-1185">Reference proteome</keyword>
<dbReference type="InterPro" id="IPR018490">
    <property type="entry name" value="cNMP-bd_dom_sf"/>
</dbReference>
<dbReference type="PROSITE" id="PS50042">
    <property type="entry name" value="CNMP_BINDING_3"/>
    <property type="match status" value="1"/>
</dbReference>
<evidence type="ECO:0000256" key="1">
    <source>
        <dbReference type="SAM" id="Phobius"/>
    </source>
</evidence>
<dbReference type="AlphaFoldDB" id="A0A1I0WKL1"/>
<dbReference type="EMBL" id="FOJU01000002">
    <property type="protein sequence ID" value="SFA88937.1"/>
    <property type="molecule type" value="Genomic_DNA"/>
</dbReference>
<dbReference type="Pfam" id="PF00027">
    <property type="entry name" value="cNMP_binding"/>
    <property type="match status" value="1"/>
</dbReference>
<evidence type="ECO:0000313" key="3">
    <source>
        <dbReference type="EMBL" id="SFA88937.1"/>
    </source>
</evidence>
<keyword evidence="1" id="KW-1133">Transmembrane helix</keyword>
<sequence>MYWSAKLKKLIGWESEAKLPELFSGDGVPDLVKKTLRENPAIRGNSTIIDRLLGQGRVEFFRRGDCLIHEGGQDNDVFFLLAGEVDIVFRRQLGSKRVAPNQVGEMAAIELGSKRTASVYALTDEVAALKVSGQEFNRIWTDNPEFQKNLQIEMTARHRERIAAGEVAKRNNSSSWFLISAGVGLASCLMTWLLLIPPFWSHDARLAATVMTGFGLFVLMLLHNPAFFWRRCFGLVLFAMVGVLALAQFVSVEAENGFGSLKIEIHSGETESDWKQNLINQAAFVFTLSICAWMDRRINPD</sequence>
<dbReference type="InterPro" id="IPR014710">
    <property type="entry name" value="RmlC-like_jellyroll"/>
</dbReference>
<dbReference type="OrthoDB" id="5497289at2"/>
<feature type="domain" description="Cyclic nucleotide-binding" evidence="2">
    <location>
        <begin position="61"/>
        <end position="157"/>
    </location>
</feature>
<dbReference type="Gene3D" id="2.60.120.10">
    <property type="entry name" value="Jelly Rolls"/>
    <property type="match status" value="1"/>
</dbReference>
<protein>
    <submittedName>
        <fullName evidence="3">Cyclic nucleotide-binding domain-containing protein</fullName>
    </submittedName>
</protein>
<reference evidence="3 4" key="1">
    <citation type="submission" date="2016-10" db="EMBL/GenBank/DDBJ databases">
        <authorList>
            <person name="de Groot N.N."/>
        </authorList>
    </citation>
    <scope>NUCLEOTIDE SEQUENCE [LARGE SCALE GENOMIC DNA]</scope>
    <source>
        <strain evidence="3 4">DSM 29316</strain>
    </source>
</reference>
<name>A0A1I0WKL1_9RHOB</name>
<keyword evidence="1" id="KW-0472">Membrane</keyword>
<evidence type="ECO:0000259" key="2">
    <source>
        <dbReference type="PROSITE" id="PS50042"/>
    </source>
</evidence>